<dbReference type="STRING" id="549789.NIES30_00655"/>
<dbReference type="GO" id="GO:0071949">
    <property type="term" value="F:FAD binding"/>
    <property type="evidence" value="ECO:0007669"/>
    <property type="project" value="InterPro"/>
</dbReference>
<reference evidence="2 3" key="1">
    <citation type="submission" date="2016-11" db="EMBL/GenBank/DDBJ databases">
        <title>Draft Genome Sequences of Nine Cyanobacterial Strains from Diverse Habitats.</title>
        <authorList>
            <person name="Zhu T."/>
            <person name="Hou S."/>
            <person name="Lu X."/>
            <person name="Hess W.R."/>
        </authorList>
    </citation>
    <scope>NUCLEOTIDE SEQUENCE [LARGE SCALE GENOMIC DNA]</scope>
    <source>
        <strain evidence="2 3">NIES-30</strain>
    </source>
</reference>
<dbReference type="OrthoDB" id="9806565at2"/>
<evidence type="ECO:0000313" key="2">
    <source>
        <dbReference type="EMBL" id="OKH50647.1"/>
    </source>
</evidence>
<dbReference type="PANTHER" id="PTHR42685:SF22">
    <property type="entry name" value="CONDITIONED MEDIUM FACTOR RECEPTOR 1"/>
    <property type="match status" value="1"/>
</dbReference>
<proteinExistence type="predicted"/>
<dbReference type="InterPro" id="IPR050407">
    <property type="entry name" value="Geranylgeranyl_reductase"/>
</dbReference>
<dbReference type="Gene3D" id="3.50.50.60">
    <property type="entry name" value="FAD/NAD(P)-binding domain"/>
    <property type="match status" value="1"/>
</dbReference>
<evidence type="ECO:0000259" key="1">
    <source>
        <dbReference type="Pfam" id="PF01494"/>
    </source>
</evidence>
<dbReference type="RefSeq" id="WP_073606463.1">
    <property type="nucleotide sequence ID" value="NZ_MRCG01000001.1"/>
</dbReference>
<feature type="domain" description="FAD-binding" evidence="1">
    <location>
        <begin position="2"/>
        <end position="159"/>
    </location>
</feature>
<dbReference type="PRINTS" id="PR00420">
    <property type="entry name" value="RNGMNOXGNASE"/>
</dbReference>
<gene>
    <name evidence="2" type="ORF">NIES30_00655</name>
</gene>
<protein>
    <submittedName>
        <fullName evidence="2">NAD-binding protein</fullName>
    </submittedName>
</protein>
<dbReference type="InterPro" id="IPR036188">
    <property type="entry name" value="FAD/NAD-bd_sf"/>
</dbReference>
<dbReference type="Pfam" id="PF01494">
    <property type="entry name" value="FAD_binding_3"/>
    <property type="match status" value="1"/>
</dbReference>
<dbReference type="InterPro" id="IPR002938">
    <property type="entry name" value="FAD-bd"/>
</dbReference>
<dbReference type="InterPro" id="IPR011777">
    <property type="entry name" value="Geranylgeranyl_Rdtase_fam"/>
</dbReference>
<dbReference type="Proteomes" id="UP000185557">
    <property type="component" value="Unassembled WGS sequence"/>
</dbReference>
<accession>A0A1U7JA47</accession>
<dbReference type="PANTHER" id="PTHR42685">
    <property type="entry name" value="GERANYLGERANYL DIPHOSPHATE REDUCTASE"/>
    <property type="match status" value="1"/>
</dbReference>
<sequence length="383" mass="42053">MYDCIIVGAGPAGATAAYHLSKAGHQVLLLDAAKLPRYKPCGGGVSPQVAQWFDFDFAPAISVKVRKVRYTFNMTDPIEAELPAEKALWMVRRDEFDHFIVQQAQKQGATLWDGTKAQSIENQGDFWQVNTTQGPVQGRFLIAADGARGAMAKWLGFSQRRYKLAAALEAEPRLEVPSEPVVHFDLGLMQQGYLWNFPKADGYSIGGGVFRSGAQRKQDLRTPVSDYSAAFGVDASTVQHFGHPIFIWDGPQDLHTHRAVLAGEAACVVDPFTAEGIRPSIFSGLKAAEAIAQALKEDNQPPVSKGHRALTTYSQVMNTEWGEEMRWARRIARLVYSAPALAYRAGVKRPSSTLTMVKVFCGEVSYGEVAHRAIQRLSKGLLS</sequence>
<dbReference type="GO" id="GO:0016628">
    <property type="term" value="F:oxidoreductase activity, acting on the CH-CH group of donors, NAD or NADP as acceptor"/>
    <property type="evidence" value="ECO:0007669"/>
    <property type="project" value="InterPro"/>
</dbReference>
<keyword evidence="3" id="KW-1185">Reference proteome</keyword>
<dbReference type="NCBIfam" id="TIGR02032">
    <property type="entry name" value="GG-red-SF"/>
    <property type="match status" value="1"/>
</dbReference>
<dbReference type="EMBL" id="MRCG01000001">
    <property type="protein sequence ID" value="OKH50647.1"/>
    <property type="molecule type" value="Genomic_DNA"/>
</dbReference>
<comment type="caution">
    <text evidence="2">The sequence shown here is derived from an EMBL/GenBank/DDBJ whole genome shotgun (WGS) entry which is preliminary data.</text>
</comment>
<organism evidence="2 3">
    <name type="scientific">Phormidium tenue NIES-30</name>
    <dbReference type="NCBI Taxonomy" id="549789"/>
    <lineage>
        <taxon>Bacteria</taxon>
        <taxon>Bacillati</taxon>
        <taxon>Cyanobacteriota</taxon>
        <taxon>Cyanophyceae</taxon>
        <taxon>Oscillatoriophycideae</taxon>
        <taxon>Oscillatoriales</taxon>
        <taxon>Oscillatoriaceae</taxon>
        <taxon>Phormidium</taxon>
    </lineage>
</organism>
<name>A0A1U7JA47_9CYAN</name>
<dbReference type="AlphaFoldDB" id="A0A1U7JA47"/>
<dbReference type="SUPFAM" id="SSF51905">
    <property type="entry name" value="FAD/NAD(P)-binding domain"/>
    <property type="match status" value="1"/>
</dbReference>
<evidence type="ECO:0000313" key="3">
    <source>
        <dbReference type="Proteomes" id="UP000185557"/>
    </source>
</evidence>